<name>A0AAN6M2C9_9PLEO</name>
<gene>
    <name evidence="7" type="ORF">GRF29_19g556627</name>
</gene>
<dbReference type="SUPFAM" id="SSF48464">
    <property type="entry name" value="ENTH/VHS domain"/>
    <property type="match status" value="1"/>
</dbReference>
<dbReference type="GO" id="GO:0043130">
    <property type="term" value="F:ubiquitin binding"/>
    <property type="evidence" value="ECO:0007669"/>
    <property type="project" value="InterPro"/>
</dbReference>
<evidence type="ECO:0000313" key="7">
    <source>
        <dbReference type="EMBL" id="KAK3214563.1"/>
    </source>
</evidence>
<sequence>MPTTSPHTTERLHVMEEKEALLPKYIVCADCKEVHVSEKHPALEHPALEHPKLPAPTSKRRKLRRALHHHKTPNAYQNAPVFENPCPLCFFKRFRKVLRKWICKQKKPFSAVTVQIDRLTSEQYEENDIGGLPDLIEVIRIQESGPTEAARAIRKKLKYGNAHRQLRALIILDGLIQNAGSRFQKGFADEPLLERLRLMAKDEMVDKDVRDKVNVLFRQWAAAYKGTPGLERIATLYKELPRTRRPQPHQSRVVRENDAEAERENASSPPASPTVRRQNSPPSQFPQASSSTGRTVALGSAAQPSSSLFKRDKKDKKNKGKAFNLEREKGQLLETIASATVASNSLMNGLQLINREVQRVGDNPEVTKRFENCKLIRRQILRYIQLVESEQYIGSLLNANDELVKALMAYEIMDKSIDDDSDSENEDSSPPTSSMAGLSMQEAPPAKPPRPTSIPMPPVPAPSKQPKIEPEEEDDDPFGDSHEVNTPYERNEPTWRDV</sequence>
<comment type="caution">
    <text evidence="7">The sequence shown here is derived from an EMBL/GenBank/DDBJ whole genome shotgun (WGS) entry which is preliminary data.</text>
</comment>
<dbReference type="GO" id="GO:0007034">
    <property type="term" value="P:vacuolar transport"/>
    <property type="evidence" value="ECO:0007669"/>
    <property type="project" value="UniProtKB-ARBA"/>
</dbReference>
<dbReference type="GO" id="GO:0030479">
    <property type="term" value="C:actin cortical patch"/>
    <property type="evidence" value="ECO:0007669"/>
    <property type="project" value="TreeGrafter"/>
</dbReference>
<dbReference type="AlphaFoldDB" id="A0AAN6M2C9"/>
<feature type="compositionally biased region" description="Basic and acidic residues" evidence="4">
    <location>
        <begin position="253"/>
        <end position="265"/>
    </location>
</feature>
<dbReference type="InterPro" id="IPR038425">
    <property type="entry name" value="GAT_sf"/>
</dbReference>
<evidence type="ECO:0000256" key="2">
    <source>
        <dbReference type="ARBA" id="ARBA00022448"/>
    </source>
</evidence>
<feature type="compositionally biased region" description="Basic and acidic residues" evidence="4">
    <location>
        <begin position="479"/>
        <end position="498"/>
    </location>
</feature>
<keyword evidence="2" id="KW-0813">Transport</keyword>
<dbReference type="PANTHER" id="PTHR47789:SF1">
    <property type="entry name" value="LAS SEVENTEEN-BINDING PROTEIN 5"/>
    <property type="match status" value="1"/>
</dbReference>
<proteinExistence type="predicted"/>
<feature type="region of interest" description="Disordered" evidence="4">
    <location>
        <begin position="241"/>
        <end position="323"/>
    </location>
</feature>
<evidence type="ECO:0008006" key="9">
    <source>
        <dbReference type="Google" id="ProtNLM"/>
    </source>
</evidence>
<dbReference type="PANTHER" id="PTHR47789">
    <property type="entry name" value="LAS SEVENTEEN-BINDING PROTEIN 5"/>
    <property type="match status" value="1"/>
</dbReference>
<feature type="compositionally biased region" description="Pro residues" evidence="4">
    <location>
        <begin position="445"/>
        <end position="463"/>
    </location>
</feature>
<evidence type="ECO:0000256" key="4">
    <source>
        <dbReference type="SAM" id="MobiDB-lite"/>
    </source>
</evidence>
<dbReference type="GO" id="GO:0051666">
    <property type="term" value="P:actin cortical patch localization"/>
    <property type="evidence" value="ECO:0007669"/>
    <property type="project" value="TreeGrafter"/>
</dbReference>
<feature type="region of interest" description="Disordered" evidence="4">
    <location>
        <begin position="42"/>
        <end position="64"/>
    </location>
</feature>
<dbReference type="PROSITE" id="PS50179">
    <property type="entry name" value="VHS"/>
    <property type="match status" value="1"/>
</dbReference>
<reference evidence="7 8" key="1">
    <citation type="submission" date="2021-02" db="EMBL/GenBank/DDBJ databases">
        <title>Genome assembly of Pseudopithomyces chartarum.</title>
        <authorList>
            <person name="Jauregui R."/>
            <person name="Singh J."/>
            <person name="Voisey C."/>
        </authorList>
    </citation>
    <scope>NUCLEOTIDE SEQUENCE [LARGE SCALE GENOMIC DNA]</scope>
    <source>
        <strain evidence="7 8">AGR01</strain>
    </source>
</reference>
<evidence type="ECO:0000313" key="8">
    <source>
        <dbReference type="Proteomes" id="UP001280581"/>
    </source>
</evidence>
<dbReference type="Proteomes" id="UP001280581">
    <property type="component" value="Unassembled WGS sequence"/>
</dbReference>
<evidence type="ECO:0000256" key="1">
    <source>
        <dbReference type="ARBA" id="ARBA00011446"/>
    </source>
</evidence>
<dbReference type="CDD" id="cd16980">
    <property type="entry name" value="VHS_Lsb5"/>
    <property type="match status" value="1"/>
</dbReference>
<evidence type="ECO:0000259" key="6">
    <source>
        <dbReference type="PROSITE" id="PS50909"/>
    </source>
</evidence>
<dbReference type="PROSITE" id="PS50909">
    <property type="entry name" value="GAT"/>
    <property type="match status" value="1"/>
</dbReference>
<keyword evidence="8" id="KW-1185">Reference proteome</keyword>
<dbReference type="SUPFAM" id="SSF89009">
    <property type="entry name" value="GAT-like domain"/>
    <property type="match status" value="1"/>
</dbReference>
<feature type="region of interest" description="Disordered" evidence="4">
    <location>
        <begin position="417"/>
        <end position="498"/>
    </location>
</feature>
<keyword evidence="3" id="KW-0653">Protein transport</keyword>
<dbReference type="SMART" id="SM00288">
    <property type="entry name" value="VHS"/>
    <property type="match status" value="1"/>
</dbReference>
<dbReference type="GO" id="GO:0006897">
    <property type="term" value="P:endocytosis"/>
    <property type="evidence" value="ECO:0007669"/>
    <property type="project" value="InterPro"/>
</dbReference>
<dbReference type="EMBL" id="WVTA01000003">
    <property type="protein sequence ID" value="KAK3214563.1"/>
    <property type="molecule type" value="Genomic_DNA"/>
</dbReference>
<feature type="compositionally biased region" description="Basic residues" evidence="4">
    <location>
        <begin position="311"/>
        <end position="320"/>
    </location>
</feature>
<feature type="domain" description="VHS" evidence="5">
    <location>
        <begin position="119"/>
        <end position="248"/>
    </location>
</feature>
<dbReference type="Gene3D" id="1.25.40.90">
    <property type="match status" value="1"/>
</dbReference>
<dbReference type="GO" id="GO:0015031">
    <property type="term" value="P:protein transport"/>
    <property type="evidence" value="ECO:0007669"/>
    <property type="project" value="UniProtKB-KW"/>
</dbReference>
<evidence type="ECO:0000256" key="3">
    <source>
        <dbReference type="ARBA" id="ARBA00022927"/>
    </source>
</evidence>
<dbReference type="InterPro" id="IPR004152">
    <property type="entry name" value="GAT_dom"/>
</dbReference>
<dbReference type="GO" id="GO:0035091">
    <property type="term" value="F:phosphatidylinositol binding"/>
    <property type="evidence" value="ECO:0007669"/>
    <property type="project" value="InterPro"/>
</dbReference>
<feature type="domain" description="GAT" evidence="6">
    <location>
        <begin position="327"/>
        <end position="415"/>
    </location>
</feature>
<dbReference type="GO" id="GO:0007015">
    <property type="term" value="P:actin filament organization"/>
    <property type="evidence" value="ECO:0007669"/>
    <property type="project" value="InterPro"/>
</dbReference>
<feature type="compositionally biased region" description="Low complexity" evidence="4">
    <location>
        <begin position="278"/>
        <end position="291"/>
    </location>
</feature>
<feature type="compositionally biased region" description="Basic and acidic residues" evidence="4">
    <location>
        <begin position="42"/>
        <end position="52"/>
    </location>
</feature>
<protein>
    <recommendedName>
        <fullName evidence="9">VHS domain-containing protein</fullName>
    </recommendedName>
</protein>
<dbReference type="Pfam" id="PF00790">
    <property type="entry name" value="VHS"/>
    <property type="match status" value="1"/>
</dbReference>
<dbReference type="InterPro" id="IPR008942">
    <property type="entry name" value="ENTH_VHS"/>
</dbReference>
<evidence type="ECO:0000259" key="5">
    <source>
        <dbReference type="PROSITE" id="PS50179"/>
    </source>
</evidence>
<comment type="subunit">
    <text evidence="1">Component of the ESCRT-0 complex composed of HSE1 and VPS27.</text>
</comment>
<dbReference type="InterPro" id="IPR045007">
    <property type="entry name" value="LSB5"/>
</dbReference>
<organism evidence="7 8">
    <name type="scientific">Pseudopithomyces chartarum</name>
    <dbReference type="NCBI Taxonomy" id="1892770"/>
    <lineage>
        <taxon>Eukaryota</taxon>
        <taxon>Fungi</taxon>
        <taxon>Dikarya</taxon>
        <taxon>Ascomycota</taxon>
        <taxon>Pezizomycotina</taxon>
        <taxon>Dothideomycetes</taxon>
        <taxon>Pleosporomycetidae</taxon>
        <taxon>Pleosporales</taxon>
        <taxon>Massarineae</taxon>
        <taxon>Didymosphaeriaceae</taxon>
        <taxon>Pseudopithomyces</taxon>
    </lineage>
</organism>
<dbReference type="CDD" id="cd14232">
    <property type="entry name" value="GAT_LSB5"/>
    <property type="match status" value="1"/>
</dbReference>
<dbReference type="InterPro" id="IPR002014">
    <property type="entry name" value="VHS_dom"/>
</dbReference>
<accession>A0AAN6M2C9</accession>
<dbReference type="Gene3D" id="1.20.58.160">
    <property type="match status" value="1"/>
</dbReference>
<dbReference type="InterPro" id="IPR044103">
    <property type="entry name" value="GAT_LSB5"/>
</dbReference>